<reference evidence="1 2" key="1">
    <citation type="submission" date="2017-08" db="EMBL/GenBank/DDBJ databases">
        <title>Infants hospitalized years apart are colonized by the same room-sourced microbial strains.</title>
        <authorList>
            <person name="Brooks B."/>
            <person name="Olm M.R."/>
            <person name="Firek B.A."/>
            <person name="Baker R."/>
            <person name="Thomas B.C."/>
            <person name="Morowitz M.J."/>
            <person name="Banfield J.F."/>
        </authorList>
    </citation>
    <scope>NUCLEOTIDE SEQUENCE [LARGE SCALE GENOMIC DNA]</scope>
    <source>
        <strain evidence="1">S2_005_003_R2_42</strain>
    </source>
</reference>
<proteinExistence type="predicted"/>
<dbReference type="AlphaFoldDB" id="A0A2W5M2W1"/>
<dbReference type="EMBL" id="QFPO01000008">
    <property type="protein sequence ID" value="PZQ14077.1"/>
    <property type="molecule type" value="Genomic_DNA"/>
</dbReference>
<evidence type="ECO:0008006" key="3">
    <source>
        <dbReference type="Google" id="ProtNLM"/>
    </source>
</evidence>
<sequence length="401" mass="43650">MTDPQAVLAGRGVVYFGNDWHAENRTSSHHVARRLARTMPVLYVSSPGMRAPQASGRDLRRALRKLAAALRPPERIDDGLWHCTIPQLPFRRIPGVEAFNRRFGAWAVRRALAAAGIGRRISWFVVPHPGFLAGRLGEDLCVYYCIDDYAAHPGVDAERIAACDLALTRAADRVFVAPPALVAIKTAQNPHTVFSPHGVDVDLFAQAADPATPLAEGARDLGHPVIGYFGSIHEWIDLELIEWLARQRPAWTFLLVGHAAVDVARLAALPNVRLAGAQPYATLPQWAKAFDAAIIPYRLNRQVANANPLKLREYLATGKPVVSVRNPEIEKFAGVVRLADDRAGFLAALDAVVRDGPEAGAAERRAAVADQTWDRRVEAVLAEVAAALAARSPLPDNAPLR</sequence>
<gene>
    <name evidence="1" type="ORF">DI564_10995</name>
</gene>
<dbReference type="Gene3D" id="3.40.50.11010">
    <property type="match status" value="1"/>
</dbReference>
<name>A0A2W5M2W1_9GAMM</name>
<accession>A0A2W5M2W1</accession>
<dbReference type="Gene3D" id="3.40.50.2000">
    <property type="entry name" value="Glycogen Phosphorylase B"/>
    <property type="match status" value="1"/>
</dbReference>
<evidence type="ECO:0000313" key="2">
    <source>
        <dbReference type="Proteomes" id="UP000249046"/>
    </source>
</evidence>
<evidence type="ECO:0000313" key="1">
    <source>
        <dbReference type="EMBL" id="PZQ14077.1"/>
    </source>
</evidence>
<organism evidence="1 2">
    <name type="scientific">Rhodanobacter denitrificans</name>
    <dbReference type="NCBI Taxonomy" id="666685"/>
    <lineage>
        <taxon>Bacteria</taxon>
        <taxon>Pseudomonadati</taxon>
        <taxon>Pseudomonadota</taxon>
        <taxon>Gammaproteobacteria</taxon>
        <taxon>Lysobacterales</taxon>
        <taxon>Rhodanobacteraceae</taxon>
        <taxon>Rhodanobacter</taxon>
    </lineage>
</organism>
<comment type="caution">
    <text evidence="1">The sequence shown here is derived from an EMBL/GenBank/DDBJ whole genome shotgun (WGS) entry which is preliminary data.</text>
</comment>
<dbReference type="SUPFAM" id="SSF53756">
    <property type="entry name" value="UDP-Glycosyltransferase/glycogen phosphorylase"/>
    <property type="match status" value="1"/>
</dbReference>
<dbReference type="Proteomes" id="UP000249046">
    <property type="component" value="Unassembled WGS sequence"/>
</dbReference>
<dbReference type="Pfam" id="PF13692">
    <property type="entry name" value="Glyco_trans_1_4"/>
    <property type="match status" value="1"/>
</dbReference>
<protein>
    <recommendedName>
        <fullName evidence="3">Glycosyltransferase family 1 protein</fullName>
    </recommendedName>
</protein>